<dbReference type="InterPro" id="IPR000086">
    <property type="entry name" value="NUDIX_hydrolase_dom"/>
</dbReference>
<dbReference type="GO" id="GO:0016787">
    <property type="term" value="F:hydrolase activity"/>
    <property type="evidence" value="ECO:0007669"/>
    <property type="project" value="UniProtKB-KW"/>
</dbReference>
<evidence type="ECO:0000256" key="3">
    <source>
        <dbReference type="SAM" id="MobiDB-lite"/>
    </source>
</evidence>
<dbReference type="PROSITE" id="PS51462">
    <property type="entry name" value="NUDIX"/>
    <property type="match status" value="1"/>
</dbReference>
<comment type="cofactor">
    <cofactor evidence="1">
        <name>Mg(2+)</name>
        <dbReference type="ChEBI" id="CHEBI:18420"/>
    </cofactor>
</comment>
<dbReference type="EMBL" id="JBIRYL010000004">
    <property type="protein sequence ID" value="MFI2231787.1"/>
    <property type="molecule type" value="Genomic_DNA"/>
</dbReference>
<feature type="region of interest" description="Disordered" evidence="3">
    <location>
        <begin position="175"/>
        <end position="224"/>
    </location>
</feature>
<feature type="domain" description="Nudix hydrolase" evidence="4">
    <location>
        <begin position="41"/>
        <end position="169"/>
    </location>
</feature>
<dbReference type="PROSITE" id="PS00893">
    <property type="entry name" value="NUDIX_BOX"/>
    <property type="match status" value="1"/>
</dbReference>
<sequence>MSDTQWTILGERLVDENRHIRLSIADIRLPDGVEFTQYVARMPRCAMTLVLNDNREVLLMYRHRWVIDQWVWELPGGYVDHAEDVAAAATREVEEETGWRPHTMQHLVTYQPAVGTLDHPQEVYLSRGADLTDTRPDVNEAETIRWVPLDEAMQMIDRGEIIRAATVVGVYRPLPEDRGSVAGRTPGSADLRSPNGSALLTRSRADPAAPADQQPFGARQASCA</sequence>
<dbReference type="Proteomes" id="UP001611494">
    <property type="component" value="Unassembled WGS sequence"/>
</dbReference>
<protein>
    <submittedName>
        <fullName evidence="5">NUDIX hydrolase</fullName>
        <ecNumber evidence="5">3.6.-.-</ecNumber>
    </submittedName>
</protein>
<comment type="caution">
    <text evidence="5">The sequence shown here is derived from an EMBL/GenBank/DDBJ whole genome shotgun (WGS) entry which is preliminary data.</text>
</comment>
<organism evidence="5 6">
    <name type="scientific">Nocardia testacea</name>
    <dbReference type="NCBI Taxonomy" id="248551"/>
    <lineage>
        <taxon>Bacteria</taxon>
        <taxon>Bacillati</taxon>
        <taxon>Actinomycetota</taxon>
        <taxon>Actinomycetes</taxon>
        <taxon>Mycobacteriales</taxon>
        <taxon>Nocardiaceae</taxon>
        <taxon>Nocardia</taxon>
    </lineage>
</organism>
<dbReference type="Pfam" id="PF00293">
    <property type="entry name" value="NUDIX"/>
    <property type="match status" value="1"/>
</dbReference>
<gene>
    <name evidence="5" type="ORF">ACH49Z_18255</name>
</gene>
<proteinExistence type="predicted"/>
<evidence type="ECO:0000313" key="6">
    <source>
        <dbReference type="Proteomes" id="UP001611494"/>
    </source>
</evidence>
<name>A0ABW7VZ18_9NOCA</name>
<keyword evidence="2 5" id="KW-0378">Hydrolase</keyword>
<dbReference type="InterPro" id="IPR020084">
    <property type="entry name" value="NUDIX_hydrolase_CS"/>
</dbReference>
<feature type="compositionally biased region" description="Low complexity" evidence="3">
    <location>
        <begin position="206"/>
        <end position="215"/>
    </location>
</feature>
<keyword evidence="6" id="KW-1185">Reference proteome</keyword>
<dbReference type="RefSeq" id="WP_397063151.1">
    <property type="nucleotide sequence ID" value="NZ_JBIRYL010000004.1"/>
</dbReference>
<accession>A0ABW7VZ18</accession>
<evidence type="ECO:0000259" key="4">
    <source>
        <dbReference type="PROSITE" id="PS51462"/>
    </source>
</evidence>
<evidence type="ECO:0000313" key="5">
    <source>
        <dbReference type="EMBL" id="MFI2231787.1"/>
    </source>
</evidence>
<dbReference type="PANTHER" id="PTHR11839:SF18">
    <property type="entry name" value="NUDIX HYDROLASE DOMAIN-CONTAINING PROTEIN"/>
    <property type="match status" value="1"/>
</dbReference>
<dbReference type="Gene3D" id="3.90.79.10">
    <property type="entry name" value="Nucleoside Triphosphate Pyrophosphohydrolase"/>
    <property type="match status" value="1"/>
</dbReference>
<reference evidence="5 6" key="1">
    <citation type="submission" date="2024-10" db="EMBL/GenBank/DDBJ databases">
        <title>The Natural Products Discovery Center: Release of the First 8490 Sequenced Strains for Exploring Actinobacteria Biosynthetic Diversity.</title>
        <authorList>
            <person name="Kalkreuter E."/>
            <person name="Kautsar S.A."/>
            <person name="Yang D."/>
            <person name="Bader C.D."/>
            <person name="Teijaro C.N."/>
            <person name="Fluegel L."/>
            <person name="Davis C.M."/>
            <person name="Simpson J.R."/>
            <person name="Lauterbach L."/>
            <person name="Steele A.D."/>
            <person name="Gui C."/>
            <person name="Meng S."/>
            <person name="Li G."/>
            <person name="Viehrig K."/>
            <person name="Ye F."/>
            <person name="Su P."/>
            <person name="Kiefer A.F."/>
            <person name="Nichols A."/>
            <person name="Cepeda A.J."/>
            <person name="Yan W."/>
            <person name="Fan B."/>
            <person name="Jiang Y."/>
            <person name="Adhikari A."/>
            <person name="Zheng C.-J."/>
            <person name="Schuster L."/>
            <person name="Cowan T.M."/>
            <person name="Smanski M.J."/>
            <person name="Chevrette M.G."/>
            <person name="De Carvalho L.P.S."/>
            <person name="Shen B."/>
        </authorList>
    </citation>
    <scope>NUCLEOTIDE SEQUENCE [LARGE SCALE GENOMIC DNA]</scope>
    <source>
        <strain evidence="5 6">NPDC019377</strain>
    </source>
</reference>
<dbReference type="InterPro" id="IPR015797">
    <property type="entry name" value="NUDIX_hydrolase-like_dom_sf"/>
</dbReference>
<dbReference type="EC" id="3.6.-.-" evidence="5"/>
<dbReference type="PANTHER" id="PTHR11839">
    <property type="entry name" value="UDP/ADP-SUGAR PYROPHOSPHATASE"/>
    <property type="match status" value="1"/>
</dbReference>
<evidence type="ECO:0000256" key="2">
    <source>
        <dbReference type="ARBA" id="ARBA00022801"/>
    </source>
</evidence>
<evidence type="ECO:0000256" key="1">
    <source>
        <dbReference type="ARBA" id="ARBA00001946"/>
    </source>
</evidence>
<dbReference type="CDD" id="cd03424">
    <property type="entry name" value="NUDIX_ADPRase_Nudt5_UGPPase_Nudt14"/>
    <property type="match status" value="1"/>
</dbReference>
<dbReference type="SUPFAM" id="SSF55811">
    <property type="entry name" value="Nudix"/>
    <property type="match status" value="1"/>
</dbReference>